<protein>
    <submittedName>
        <fullName evidence="1">Uncharacterized protein</fullName>
    </submittedName>
</protein>
<name>A0A9D1ZQU7_9MICC</name>
<organism evidence="1 2">
    <name type="scientific">Candidatus Rothia avicola</name>
    <dbReference type="NCBI Taxonomy" id="2840478"/>
    <lineage>
        <taxon>Bacteria</taxon>
        <taxon>Bacillati</taxon>
        <taxon>Actinomycetota</taxon>
        <taxon>Actinomycetes</taxon>
        <taxon>Micrococcales</taxon>
        <taxon>Micrococcaceae</taxon>
        <taxon>Rothia</taxon>
    </lineage>
</organism>
<dbReference type="EMBL" id="DXCN01000001">
    <property type="protein sequence ID" value="HIY94045.1"/>
    <property type="molecule type" value="Genomic_DNA"/>
</dbReference>
<evidence type="ECO:0000313" key="1">
    <source>
        <dbReference type="EMBL" id="HIY94045.1"/>
    </source>
</evidence>
<gene>
    <name evidence="1" type="ORF">H9821_00025</name>
</gene>
<proteinExistence type="predicted"/>
<sequence length="99" mass="10613">MSDETSKDALELLQEATIVEVQPGVAAVFSEKPVPGLETLSFDLMPEGSDKIIADSLSGLLGGGNLLAQYQDTSKLFNGLVRLTPNYYGKTPDYVSRCS</sequence>
<dbReference type="AlphaFoldDB" id="A0A9D1ZQU7"/>
<reference evidence="1" key="1">
    <citation type="journal article" date="2021" name="PeerJ">
        <title>Extensive microbial diversity within the chicken gut microbiome revealed by metagenomics and culture.</title>
        <authorList>
            <person name="Gilroy R."/>
            <person name="Ravi A."/>
            <person name="Getino M."/>
            <person name="Pursley I."/>
            <person name="Horton D.L."/>
            <person name="Alikhan N.F."/>
            <person name="Baker D."/>
            <person name="Gharbi K."/>
            <person name="Hall N."/>
            <person name="Watson M."/>
            <person name="Adriaenssens E.M."/>
            <person name="Foster-Nyarko E."/>
            <person name="Jarju S."/>
            <person name="Secka A."/>
            <person name="Antonio M."/>
            <person name="Oren A."/>
            <person name="Chaudhuri R.R."/>
            <person name="La Ragione R."/>
            <person name="Hildebrand F."/>
            <person name="Pallen M.J."/>
        </authorList>
    </citation>
    <scope>NUCLEOTIDE SEQUENCE</scope>
    <source>
        <strain evidence="1">ChiHjej12B11-9195</strain>
    </source>
</reference>
<evidence type="ECO:0000313" key="2">
    <source>
        <dbReference type="Proteomes" id="UP000824134"/>
    </source>
</evidence>
<reference evidence="1" key="2">
    <citation type="submission" date="2021-04" db="EMBL/GenBank/DDBJ databases">
        <authorList>
            <person name="Gilroy R."/>
        </authorList>
    </citation>
    <scope>NUCLEOTIDE SEQUENCE</scope>
    <source>
        <strain evidence="1">ChiHjej12B11-9195</strain>
    </source>
</reference>
<dbReference type="Proteomes" id="UP000824134">
    <property type="component" value="Unassembled WGS sequence"/>
</dbReference>
<comment type="caution">
    <text evidence="1">The sequence shown here is derived from an EMBL/GenBank/DDBJ whole genome shotgun (WGS) entry which is preliminary data.</text>
</comment>
<accession>A0A9D1ZQU7</accession>